<comment type="caution">
    <text evidence="1">The sequence shown here is derived from an EMBL/GenBank/DDBJ whole genome shotgun (WGS) entry which is preliminary data.</text>
</comment>
<accession>A0A414UB39</accession>
<name>A0A414UB39_9FIRM</name>
<gene>
    <name evidence="1" type="ORF">DW252_08915</name>
</gene>
<organism evidence="1 2">
    <name type="scientific">Coprococcus comes</name>
    <dbReference type="NCBI Taxonomy" id="410072"/>
    <lineage>
        <taxon>Bacteria</taxon>
        <taxon>Bacillati</taxon>
        <taxon>Bacillota</taxon>
        <taxon>Clostridia</taxon>
        <taxon>Lachnospirales</taxon>
        <taxon>Lachnospiraceae</taxon>
        <taxon>Coprococcus</taxon>
    </lineage>
</organism>
<evidence type="ECO:0000313" key="1">
    <source>
        <dbReference type="EMBL" id="RHG60182.1"/>
    </source>
</evidence>
<dbReference type="Proteomes" id="UP000286595">
    <property type="component" value="Unassembled WGS sequence"/>
</dbReference>
<dbReference type="EMBL" id="QRIM01000009">
    <property type="protein sequence ID" value="RHG60182.1"/>
    <property type="molecule type" value="Genomic_DNA"/>
</dbReference>
<dbReference type="AlphaFoldDB" id="A0A414UB39"/>
<sequence>MIRDVQEGENIMSREELKESIDRILADATDEELADIRVFAMAYCQGRRYRDKKSSFDGMKI</sequence>
<protein>
    <submittedName>
        <fullName evidence="1">Uncharacterized protein</fullName>
    </submittedName>
</protein>
<proteinExistence type="predicted"/>
<reference evidence="1 2" key="1">
    <citation type="submission" date="2018-08" db="EMBL/GenBank/DDBJ databases">
        <title>A genome reference for cultivated species of the human gut microbiota.</title>
        <authorList>
            <person name="Zou Y."/>
            <person name="Xue W."/>
            <person name="Luo G."/>
        </authorList>
    </citation>
    <scope>NUCLEOTIDE SEQUENCE [LARGE SCALE GENOMIC DNA]</scope>
    <source>
        <strain evidence="1 2">AM22-12LB</strain>
    </source>
</reference>
<evidence type="ECO:0000313" key="2">
    <source>
        <dbReference type="Proteomes" id="UP000286595"/>
    </source>
</evidence>